<dbReference type="GO" id="GO:0043531">
    <property type="term" value="F:ADP binding"/>
    <property type="evidence" value="ECO:0007669"/>
    <property type="project" value="InterPro"/>
</dbReference>
<dbReference type="Pfam" id="PF13374">
    <property type="entry name" value="TPR_10"/>
    <property type="match status" value="6"/>
</dbReference>
<dbReference type="EMBL" id="LGUS01000094">
    <property type="protein sequence ID" value="KOG38151.1"/>
    <property type="molecule type" value="Genomic_DNA"/>
</dbReference>
<accession>A0A0L8LJA6</accession>
<dbReference type="SUPFAM" id="SSF52200">
    <property type="entry name" value="Toll/Interleukin receptor TIR domain"/>
    <property type="match status" value="1"/>
</dbReference>
<dbReference type="PANTHER" id="PTHR46082:SF6">
    <property type="entry name" value="AAA+ ATPASE DOMAIN-CONTAINING PROTEIN-RELATED"/>
    <property type="match status" value="1"/>
</dbReference>
<name>A0A0L8LJA6_9ACTN</name>
<gene>
    <name evidence="3" type="ORF">ADK37_10445</name>
</gene>
<keyword evidence="4" id="KW-1185">Reference proteome</keyword>
<sequence length="970" mass="107993">MTGTAQRFFISYAGVDRQWAEWVGWHLERSGHQVRLDVWDWRTGDDFVERMDEALAQSDAVVALFSKSYFEPGRWTREEWSAVVGRRERLIPVAVEPFTDAEVPPLLATKVRKNLYALDETSAIAALREAVDGGRRPSAAPAFPGGGAPGVPDEPVGPGEAVVPDGPRPRLPGSTERPELWNVRPANRDFSGREAEIERLRAGLLRGRRSAVYTLHGMGGFGKTQIALEYAHRFADQYDLVWWIDAEQSDQIPVHYTELADRVGVAVAEAGAELNARALLRYLRRQSRWLVILDNAEDPEQIEPWLPEGQGHVLITSRNPNWRRIAQPMALDVFTRADSLAYLRSRIEGIAEEQTELLAKDLGDLPLALAQAAGVIENGMTVDRYRRLLTENTGRILREGEAPGYSASLEAAVSIAAGRLADRHPEAGALLRLAAFLGPEPIPTEWLENARPHLATIPGDPDDLMWPQAALEPLRRYGLARIDGEALQIHRLTQAVLRDHVTPEQTRAIHDDAAAVLAVVAPGDPQSPVSWPLWATLTSHLTAQHIGVRDRAELRATLLDAVHFLIRSGRPRTAVELATGLREVWTTQSGPDDLDVLSCTQYLGHATSDLGDMWAARPIIEDAFARRRRTLGDDHPDTLKSANDLAAILGGLGEYAESHRMDEETFARRREVLGEDHPETFQSANNLAASLRVLGDYAPALRMDEDTFARRRRVLGEDHPDTLQSATNVGGGLADVGKLPESRHTLEDTVARCRRTLGDDHYATLAAVSRLASTLFALGEYEEARRLHEDILARRRRLVGDDHHDTLTSVNGLASTLHGLGEYEEARRLHEDNLARRRRLFGDDHPDTCTSALNLAVSLHSAGRYAEARLMDEDTLARRRRALGDDHPDTLRTAENLAVTLHALRHHSEAVRLLEDTRARQRRVLGDDHPDTQRATRNLANAYISVGKKFKAQQLMAKKKPKRRLGRKSR</sequence>
<evidence type="ECO:0000259" key="2">
    <source>
        <dbReference type="PROSITE" id="PS50104"/>
    </source>
</evidence>
<dbReference type="PATRIC" id="fig|67356.5.peg.2252"/>
<dbReference type="Gene3D" id="3.40.50.300">
    <property type="entry name" value="P-loop containing nucleotide triphosphate hydrolases"/>
    <property type="match status" value="1"/>
</dbReference>
<evidence type="ECO:0000313" key="3">
    <source>
        <dbReference type="EMBL" id="KOG38151.1"/>
    </source>
</evidence>
<dbReference type="InterPro" id="IPR035897">
    <property type="entry name" value="Toll_tir_struct_dom_sf"/>
</dbReference>
<dbReference type="eggNOG" id="COG2909">
    <property type="taxonomic scope" value="Bacteria"/>
</dbReference>
<evidence type="ECO:0000256" key="1">
    <source>
        <dbReference type="SAM" id="MobiDB-lite"/>
    </source>
</evidence>
<dbReference type="STRING" id="67356.AQJ84_13780"/>
<feature type="domain" description="TIR" evidence="2">
    <location>
        <begin position="4"/>
        <end position="135"/>
    </location>
</feature>
<dbReference type="InterPro" id="IPR011990">
    <property type="entry name" value="TPR-like_helical_dom_sf"/>
</dbReference>
<dbReference type="SUPFAM" id="SSF52540">
    <property type="entry name" value="P-loop containing nucleoside triphosphate hydrolases"/>
    <property type="match status" value="1"/>
</dbReference>
<dbReference type="Pfam" id="PF00931">
    <property type="entry name" value="NB-ARC"/>
    <property type="match status" value="1"/>
</dbReference>
<dbReference type="OrthoDB" id="580767at2"/>
<dbReference type="InterPro" id="IPR027417">
    <property type="entry name" value="P-loop_NTPase"/>
</dbReference>
<feature type="region of interest" description="Disordered" evidence="1">
    <location>
        <begin position="720"/>
        <end position="740"/>
    </location>
</feature>
<dbReference type="PROSITE" id="PS50104">
    <property type="entry name" value="TIR"/>
    <property type="match status" value="1"/>
</dbReference>
<dbReference type="Gene3D" id="3.40.50.10140">
    <property type="entry name" value="Toll/interleukin-1 receptor homology (TIR) domain"/>
    <property type="match status" value="1"/>
</dbReference>
<dbReference type="GO" id="GO:0007165">
    <property type="term" value="P:signal transduction"/>
    <property type="evidence" value="ECO:0007669"/>
    <property type="project" value="InterPro"/>
</dbReference>
<proteinExistence type="predicted"/>
<dbReference type="PANTHER" id="PTHR46082">
    <property type="entry name" value="ATP/GTP-BINDING PROTEIN-RELATED"/>
    <property type="match status" value="1"/>
</dbReference>
<dbReference type="InterPro" id="IPR002182">
    <property type="entry name" value="NB-ARC"/>
</dbReference>
<feature type="region of interest" description="Disordered" evidence="1">
    <location>
        <begin position="134"/>
        <end position="179"/>
    </location>
</feature>
<dbReference type="RefSeq" id="WP_053190857.1">
    <property type="nucleotide sequence ID" value="NZ_KQ948990.1"/>
</dbReference>
<dbReference type="Pfam" id="PF13676">
    <property type="entry name" value="TIR_2"/>
    <property type="match status" value="1"/>
</dbReference>
<organism evidence="3 4">
    <name type="scientific">Streptomyces resistomycificus</name>
    <dbReference type="NCBI Taxonomy" id="67356"/>
    <lineage>
        <taxon>Bacteria</taxon>
        <taxon>Bacillati</taxon>
        <taxon>Actinomycetota</taxon>
        <taxon>Actinomycetes</taxon>
        <taxon>Kitasatosporales</taxon>
        <taxon>Streptomycetaceae</taxon>
        <taxon>Streptomyces</taxon>
        <taxon>Streptomyces aurantiacus group</taxon>
    </lineage>
</organism>
<evidence type="ECO:0000313" key="4">
    <source>
        <dbReference type="Proteomes" id="UP000037251"/>
    </source>
</evidence>
<dbReference type="InterPro" id="IPR053137">
    <property type="entry name" value="NLR-like"/>
</dbReference>
<dbReference type="Pfam" id="PF13424">
    <property type="entry name" value="TPR_12"/>
    <property type="match status" value="1"/>
</dbReference>
<dbReference type="Gene3D" id="1.25.40.10">
    <property type="entry name" value="Tetratricopeptide repeat domain"/>
    <property type="match status" value="2"/>
</dbReference>
<dbReference type="SMART" id="SM00255">
    <property type="entry name" value="TIR"/>
    <property type="match status" value="1"/>
</dbReference>
<dbReference type="SUPFAM" id="SSF48452">
    <property type="entry name" value="TPR-like"/>
    <property type="match status" value="3"/>
</dbReference>
<dbReference type="Proteomes" id="UP000037251">
    <property type="component" value="Unassembled WGS sequence"/>
</dbReference>
<dbReference type="AlphaFoldDB" id="A0A0L8LJA6"/>
<reference evidence="4" key="1">
    <citation type="submission" date="2015-07" db="EMBL/GenBank/DDBJ databases">
        <authorList>
            <person name="Ju K.-S."/>
            <person name="Doroghazi J.R."/>
            <person name="Metcalf W.W."/>
        </authorList>
    </citation>
    <scope>NUCLEOTIDE SEQUENCE [LARGE SCALE GENOMIC DNA]</scope>
    <source>
        <strain evidence="4">NRRL 2290</strain>
    </source>
</reference>
<keyword evidence="3" id="KW-0067">ATP-binding</keyword>
<keyword evidence="3" id="KW-0547">Nucleotide-binding</keyword>
<comment type="caution">
    <text evidence="3">The sequence shown here is derived from an EMBL/GenBank/DDBJ whole genome shotgun (WGS) entry which is preliminary data.</text>
</comment>
<protein>
    <submittedName>
        <fullName evidence="3">ATP-binding protein</fullName>
    </submittedName>
</protein>
<dbReference type="NCBIfam" id="NF040586">
    <property type="entry name" value="FxSxx_TPR"/>
    <property type="match status" value="1"/>
</dbReference>
<dbReference type="GO" id="GO:0005524">
    <property type="term" value="F:ATP binding"/>
    <property type="evidence" value="ECO:0007669"/>
    <property type="project" value="UniProtKB-KW"/>
</dbReference>
<dbReference type="InterPro" id="IPR000157">
    <property type="entry name" value="TIR_dom"/>
</dbReference>
<feature type="compositionally biased region" description="Low complexity" evidence="1">
    <location>
        <begin position="150"/>
        <end position="165"/>
    </location>
</feature>